<dbReference type="AlphaFoldDB" id="A0A934N7S3"/>
<accession>A0A934N7S3</accession>
<dbReference type="Pfam" id="PF01266">
    <property type="entry name" value="DAO"/>
    <property type="match status" value="1"/>
</dbReference>
<dbReference type="Gene3D" id="3.30.9.10">
    <property type="entry name" value="D-Amino Acid Oxidase, subunit A, domain 2"/>
    <property type="match status" value="1"/>
</dbReference>
<dbReference type="Proteomes" id="UP000612893">
    <property type="component" value="Unassembled WGS sequence"/>
</dbReference>
<proteinExistence type="predicted"/>
<dbReference type="GO" id="GO:0005737">
    <property type="term" value="C:cytoplasm"/>
    <property type="evidence" value="ECO:0007669"/>
    <property type="project" value="TreeGrafter"/>
</dbReference>
<reference evidence="3" key="1">
    <citation type="submission" date="2020-10" db="EMBL/GenBank/DDBJ databases">
        <title>Ca. Dormibacterota MAGs.</title>
        <authorList>
            <person name="Montgomery K."/>
        </authorList>
    </citation>
    <scope>NUCLEOTIDE SEQUENCE [LARGE SCALE GENOMIC DNA]</scope>
    <source>
        <strain evidence="3">SC8812_S17_10</strain>
    </source>
</reference>
<keyword evidence="4" id="KW-1185">Reference proteome</keyword>
<dbReference type="Gene3D" id="3.50.50.60">
    <property type="entry name" value="FAD/NAD(P)-binding domain"/>
    <property type="match status" value="1"/>
</dbReference>
<dbReference type="RefSeq" id="WP_338198656.1">
    <property type="nucleotide sequence ID" value="NZ_JAEKNR010000024.1"/>
</dbReference>
<feature type="domain" description="FAD dependent oxidoreductase" evidence="2">
    <location>
        <begin position="6"/>
        <end position="370"/>
    </location>
</feature>
<evidence type="ECO:0000259" key="2">
    <source>
        <dbReference type="Pfam" id="PF01266"/>
    </source>
</evidence>
<dbReference type="InterPro" id="IPR036188">
    <property type="entry name" value="FAD/NAD-bd_sf"/>
</dbReference>
<name>A0A934N7S3_9BACT</name>
<dbReference type="GO" id="GO:0016491">
    <property type="term" value="F:oxidoreductase activity"/>
    <property type="evidence" value="ECO:0007669"/>
    <property type="project" value="UniProtKB-KW"/>
</dbReference>
<protein>
    <submittedName>
        <fullName evidence="3">FAD-dependent oxidoreductase</fullName>
    </submittedName>
</protein>
<evidence type="ECO:0000313" key="3">
    <source>
        <dbReference type="EMBL" id="MBJ7596824.1"/>
    </source>
</evidence>
<evidence type="ECO:0000256" key="1">
    <source>
        <dbReference type="ARBA" id="ARBA00023002"/>
    </source>
</evidence>
<dbReference type="PANTHER" id="PTHR13847:SF289">
    <property type="entry name" value="GLYCINE OXIDASE"/>
    <property type="match status" value="1"/>
</dbReference>
<organism evidence="3 4">
    <name type="scientific">Candidatus Nephthysia bennettiae</name>
    <dbReference type="NCBI Taxonomy" id="3127016"/>
    <lineage>
        <taxon>Bacteria</taxon>
        <taxon>Bacillati</taxon>
        <taxon>Candidatus Dormiibacterota</taxon>
        <taxon>Candidatus Dormibacteria</taxon>
        <taxon>Candidatus Dormibacterales</taxon>
        <taxon>Candidatus Dormibacteraceae</taxon>
        <taxon>Candidatus Nephthysia</taxon>
    </lineage>
</organism>
<dbReference type="EMBL" id="JAEKNR010000024">
    <property type="protein sequence ID" value="MBJ7596824.1"/>
    <property type="molecule type" value="Genomic_DNA"/>
</dbReference>
<keyword evidence="1" id="KW-0560">Oxidoreductase</keyword>
<comment type="caution">
    <text evidence="3">The sequence shown here is derived from an EMBL/GenBank/DDBJ whole genome shotgun (WGS) entry which is preliminary data.</text>
</comment>
<dbReference type="InterPro" id="IPR006076">
    <property type="entry name" value="FAD-dep_OxRdtase"/>
</dbReference>
<gene>
    <name evidence="3" type="ORF">JF922_01880</name>
</gene>
<evidence type="ECO:0000313" key="4">
    <source>
        <dbReference type="Proteomes" id="UP000612893"/>
    </source>
</evidence>
<sequence length="400" mass="43232">MTDTADVVVVGGGIVGASIAYLLAKDGLDVVMMDGEGIGSGSTGHGHGVVSLVGKDFRPGDHFELGRVGAAMFKEFAEMLQEDSGIDPMYHEKPGLSIAILDEEERIFREASDRLQDQGLGLRWIDGAQAREVEPRISEECVGGVLYWHGQVDGYRMSVCEAQALERLGGRILLRRVTGLLRQGDRVVGVRHASGEVHAGFVVLAMGAWVREAEQWLDFPIPVRPLHGEVLNVRLPGEPLRAFILTARHGPILQRKDGITLVGSIGGVTMSGMDVDARHVFDPEDRSPPVFDLQAKPENGQLMVERGMRVMPALSEADLVDHLAGVRPLSADRMPIIGFVPGLEGAVLATGHGTKGIHLAPITARMVEDLVLHGENRQPVPYQTFLPDRFAGVSLQAPAR</sequence>
<dbReference type="PANTHER" id="PTHR13847">
    <property type="entry name" value="SARCOSINE DEHYDROGENASE-RELATED"/>
    <property type="match status" value="1"/>
</dbReference>
<dbReference type="SUPFAM" id="SSF51905">
    <property type="entry name" value="FAD/NAD(P)-binding domain"/>
    <property type="match status" value="1"/>
</dbReference>